<dbReference type="EMBL" id="PZJJ01000027">
    <property type="protein sequence ID" value="PTL37959.1"/>
    <property type="molecule type" value="Genomic_DNA"/>
</dbReference>
<accession>A0A2T4U3K9</accession>
<feature type="transmembrane region" description="Helical" evidence="7">
    <location>
        <begin position="12"/>
        <end position="31"/>
    </location>
</feature>
<evidence type="ECO:0000259" key="8">
    <source>
        <dbReference type="Pfam" id="PF01757"/>
    </source>
</evidence>
<evidence type="ECO:0000313" key="10">
    <source>
        <dbReference type="Proteomes" id="UP000240509"/>
    </source>
</evidence>
<dbReference type="Pfam" id="PF01757">
    <property type="entry name" value="Acyl_transf_3"/>
    <property type="match status" value="1"/>
</dbReference>
<evidence type="ECO:0000256" key="1">
    <source>
        <dbReference type="ARBA" id="ARBA00004651"/>
    </source>
</evidence>
<dbReference type="Proteomes" id="UP000240509">
    <property type="component" value="Unassembled WGS sequence"/>
</dbReference>
<name>A0A2T4U3K9_9BACI</name>
<keyword evidence="5 7" id="KW-1133">Transmembrane helix</keyword>
<feature type="domain" description="Acyltransferase 3" evidence="8">
    <location>
        <begin position="9"/>
        <end position="324"/>
    </location>
</feature>
<dbReference type="GO" id="GO:0009246">
    <property type="term" value="P:enterobacterial common antigen biosynthetic process"/>
    <property type="evidence" value="ECO:0007669"/>
    <property type="project" value="TreeGrafter"/>
</dbReference>
<organism evidence="9 10">
    <name type="scientific">Alkalicoccus saliphilus</name>
    <dbReference type="NCBI Taxonomy" id="200989"/>
    <lineage>
        <taxon>Bacteria</taxon>
        <taxon>Bacillati</taxon>
        <taxon>Bacillota</taxon>
        <taxon>Bacilli</taxon>
        <taxon>Bacillales</taxon>
        <taxon>Bacillaceae</taxon>
        <taxon>Alkalicoccus</taxon>
    </lineage>
</organism>
<evidence type="ECO:0000256" key="5">
    <source>
        <dbReference type="ARBA" id="ARBA00022989"/>
    </source>
</evidence>
<dbReference type="PANTHER" id="PTHR40074:SF2">
    <property type="entry name" value="O-ACETYLTRANSFERASE WECH"/>
    <property type="match status" value="1"/>
</dbReference>
<proteinExistence type="inferred from homology"/>
<dbReference type="AlphaFoldDB" id="A0A2T4U3K9"/>
<keyword evidence="4 7" id="KW-0812">Transmembrane</keyword>
<dbReference type="GO" id="GO:0016413">
    <property type="term" value="F:O-acetyltransferase activity"/>
    <property type="evidence" value="ECO:0007669"/>
    <property type="project" value="TreeGrafter"/>
</dbReference>
<sequence length="347" mass="40301">MNETKIIKEIYWLRALACLAVVVGHAINMTLENYSYSLSPREEHFLIGLRFISFFGTPAFIFISEILLAHSYPDNLPKGFLWKRVKFLIIPFVFMGGVFAFITSESLVEAVERAAMNIFLGGYTGYFVLIIFQFYLLHLLLHKYLEKASPLWIISGAFVVNTLYLGFFHLTEAPDIILGEYIWNRGYWLPFLGWIFYFVIGYYGGRNYRFFIQKLLPWKHFILVGGMVNLLVIFVLTSSDILTVVSSKRVDYLTFTLMIVMTVLLYTQAVKKVPYMIQLMSKYSFNIYLLHNAFLYMFPPIEGMAPFVYFLLSIFVSIGLSILVVKFAAPFRWSPYFIGKTIPIKQH</sequence>
<dbReference type="OrthoDB" id="65129at2"/>
<keyword evidence="6 7" id="KW-0472">Membrane</keyword>
<dbReference type="PANTHER" id="PTHR40074">
    <property type="entry name" value="O-ACETYLTRANSFERASE WECH"/>
    <property type="match status" value="1"/>
</dbReference>
<feature type="transmembrane region" description="Helical" evidence="7">
    <location>
        <begin position="114"/>
        <end position="137"/>
    </location>
</feature>
<dbReference type="RefSeq" id="WP_107585777.1">
    <property type="nucleotide sequence ID" value="NZ_PZJJ01000027.1"/>
</dbReference>
<comment type="similarity">
    <text evidence="2">Belongs to the acyltransferase 3 family.</text>
</comment>
<evidence type="ECO:0000256" key="6">
    <source>
        <dbReference type="ARBA" id="ARBA00023136"/>
    </source>
</evidence>
<feature type="transmembrane region" description="Helical" evidence="7">
    <location>
        <begin position="149"/>
        <end position="167"/>
    </location>
</feature>
<feature type="transmembrane region" description="Helical" evidence="7">
    <location>
        <begin position="85"/>
        <end position="102"/>
    </location>
</feature>
<protein>
    <submittedName>
        <fullName evidence="9">Adhesin</fullName>
    </submittedName>
</protein>
<feature type="transmembrane region" description="Helical" evidence="7">
    <location>
        <begin position="216"/>
        <end position="237"/>
    </location>
</feature>
<evidence type="ECO:0000256" key="2">
    <source>
        <dbReference type="ARBA" id="ARBA00007400"/>
    </source>
</evidence>
<dbReference type="InterPro" id="IPR002656">
    <property type="entry name" value="Acyl_transf_3_dom"/>
</dbReference>
<keyword evidence="10" id="KW-1185">Reference proteome</keyword>
<comment type="caution">
    <text evidence="9">The sequence shown here is derived from an EMBL/GenBank/DDBJ whole genome shotgun (WGS) entry which is preliminary data.</text>
</comment>
<gene>
    <name evidence="9" type="ORF">C6Y45_13580</name>
</gene>
<keyword evidence="3" id="KW-1003">Cell membrane</keyword>
<feature type="transmembrane region" description="Helical" evidence="7">
    <location>
        <begin position="307"/>
        <end position="329"/>
    </location>
</feature>
<dbReference type="GO" id="GO:0005886">
    <property type="term" value="C:plasma membrane"/>
    <property type="evidence" value="ECO:0007669"/>
    <property type="project" value="UniProtKB-SubCell"/>
</dbReference>
<comment type="subcellular location">
    <subcellularLocation>
        <location evidence="1">Cell membrane</location>
        <topology evidence="1">Multi-pass membrane protein</topology>
    </subcellularLocation>
</comment>
<evidence type="ECO:0000256" key="7">
    <source>
        <dbReference type="SAM" id="Phobius"/>
    </source>
</evidence>
<evidence type="ECO:0000256" key="3">
    <source>
        <dbReference type="ARBA" id="ARBA00022475"/>
    </source>
</evidence>
<evidence type="ECO:0000313" key="9">
    <source>
        <dbReference type="EMBL" id="PTL37959.1"/>
    </source>
</evidence>
<reference evidence="9 10" key="1">
    <citation type="submission" date="2018-03" db="EMBL/GenBank/DDBJ databases">
        <title>Alkalicoccus saliphilus sp. nov., isolated from a mineral pool.</title>
        <authorList>
            <person name="Zhao B."/>
        </authorList>
    </citation>
    <scope>NUCLEOTIDE SEQUENCE [LARGE SCALE GENOMIC DNA]</scope>
    <source>
        <strain evidence="9 10">6AG</strain>
    </source>
</reference>
<feature type="transmembrane region" description="Helical" evidence="7">
    <location>
        <begin position="283"/>
        <end position="301"/>
    </location>
</feature>
<feature type="transmembrane region" description="Helical" evidence="7">
    <location>
        <begin position="252"/>
        <end position="271"/>
    </location>
</feature>
<feature type="transmembrane region" description="Helical" evidence="7">
    <location>
        <begin position="51"/>
        <end position="73"/>
    </location>
</feature>
<feature type="transmembrane region" description="Helical" evidence="7">
    <location>
        <begin position="187"/>
        <end position="204"/>
    </location>
</feature>
<evidence type="ECO:0000256" key="4">
    <source>
        <dbReference type="ARBA" id="ARBA00022692"/>
    </source>
</evidence>